<dbReference type="SUPFAM" id="SSF64593">
    <property type="entry name" value="Intermediate filament protein, coiled coil region"/>
    <property type="match status" value="1"/>
</dbReference>
<dbReference type="Proteomes" id="UP000550707">
    <property type="component" value="Unassembled WGS sequence"/>
</dbReference>
<protein>
    <submittedName>
        <fullName evidence="1">Uncharacterized protein</fullName>
    </submittedName>
</protein>
<dbReference type="Gene3D" id="1.20.5.170">
    <property type="match status" value="1"/>
</dbReference>
<dbReference type="GO" id="GO:0030280">
    <property type="term" value="F:structural constituent of skin epidermis"/>
    <property type="evidence" value="ECO:0007669"/>
    <property type="project" value="TreeGrafter"/>
</dbReference>
<dbReference type="GO" id="GO:0045095">
    <property type="term" value="C:keratin filament"/>
    <property type="evidence" value="ECO:0007669"/>
    <property type="project" value="TreeGrafter"/>
</dbReference>
<gene>
    <name evidence="1" type="ORF">HJG59_008251</name>
</gene>
<reference evidence="1 2" key="1">
    <citation type="journal article" date="2020" name="Nature">
        <title>Six reference-quality genomes reveal evolution of bat adaptations.</title>
        <authorList>
            <person name="Jebb D."/>
            <person name="Huang Z."/>
            <person name="Pippel M."/>
            <person name="Hughes G.M."/>
            <person name="Lavrichenko K."/>
            <person name="Devanna P."/>
            <person name="Winkler S."/>
            <person name="Jermiin L.S."/>
            <person name="Skirmuntt E.C."/>
            <person name="Katzourakis A."/>
            <person name="Burkitt-Gray L."/>
            <person name="Ray D.A."/>
            <person name="Sullivan K.A.M."/>
            <person name="Roscito J.G."/>
            <person name="Kirilenko B.M."/>
            <person name="Davalos L.M."/>
            <person name="Corthals A.P."/>
            <person name="Power M.L."/>
            <person name="Jones G."/>
            <person name="Ransome R.D."/>
            <person name="Dechmann D.K.N."/>
            <person name="Locatelli A.G."/>
            <person name="Puechmaille S.J."/>
            <person name="Fedrigo O."/>
            <person name="Jarvis E.D."/>
            <person name="Hiller M."/>
            <person name="Vernes S.C."/>
            <person name="Myers E.W."/>
            <person name="Teeling E.C."/>
        </authorList>
    </citation>
    <scope>NUCLEOTIDE SEQUENCE [LARGE SCALE GENOMIC DNA]</scope>
    <source>
        <strain evidence="1">MMolMol1</strain>
        <tissue evidence="1">Muscle</tissue>
    </source>
</reference>
<evidence type="ECO:0000313" key="2">
    <source>
        <dbReference type="Proteomes" id="UP000550707"/>
    </source>
</evidence>
<dbReference type="PANTHER" id="PTHR45616">
    <property type="entry name" value="GATA-TYPE DOMAIN-CONTAINING PROTEIN"/>
    <property type="match status" value="1"/>
</dbReference>
<keyword evidence="2" id="KW-1185">Reference proteome</keyword>
<dbReference type="GO" id="GO:0031424">
    <property type="term" value="P:keratinization"/>
    <property type="evidence" value="ECO:0007669"/>
    <property type="project" value="TreeGrafter"/>
</dbReference>
<sequence length="128" mass="14343">MDNNRHLDNIIAKVKAQQEEVAQNSEAEAKALYQTRTATWRPLLLKLSSRVSWPSRTQDKLLELSKALQQVRDGRAQLLHDCQELLSMKLALDVELTSSCRLGRGPGCQGRCLEKQAHQALSPGLDPQ</sequence>
<dbReference type="GO" id="GO:0045109">
    <property type="term" value="P:intermediate filament organization"/>
    <property type="evidence" value="ECO:0007669"/>
    <property type="project" value="TreeGrafter"/>
</dbReference>
<dbReference type="GO" id="GO:0005615">
    <property type="term" value="C:extracellular space"/>
    <property type="evidence" value="ECO:0007669"/>
    <property type="project" value="TreeGrafter"/>
</dbReference>
<dbReference type="AlphaFoldDB" id="A0A7J8FYT3"/>
<accession>A0A7J8FYT3</accession>
<dbReference type="PANTHER" id="PTHR45616:SF69">
    <property type="entry name" value="IF ROD DOMAIN-CONTAINING PROTEIN-RELATED"/>
    <property type="match status" value="1"/>
</dbReference>
<organism evidence="1 2">
    <name type="scientific">Molossus molossus</name>
    <name type="common">Pallas' mastiff bat</name>
    <name type="synonym">Vespertilio molossus</name>
    <dbReference type="NCBI Taxonomy" id="27622"/>
    <lineage>
        <taxon>Eukaryota</taxon>
        <taxon>Metazoa</taxon>
        <taxon>Chordata</taxon>
        <taxon>Craniata</taxon>
        <taxon>Vertebrata</taxon>
        <taxon>Euteleostomi</taxon>
        <taxon>Mammalia</taxon>
        <taxon>Eutheria</taxon>
        <taxon>Laurasiatheria</taxon>
        <taxon>Chiroptera</taxon>
        <taxon>Yangochiroptera</taxon>
        <taxon>Molossidae</taxon>
        <taxon>Molossus</taxon>
    </lineage>
</organism>
<dbReference type="EMBL" id="JACASF010000010">
    <property type="protein sequence ID" value="KAF6452974.1"/>
    <property type="molecule type" value="Genomic_DNA"/>
</dbReference>
<dbReference type="InParanoid" id="A0A7J8FYT3"/>
<proteinExistence type="predicted"/>
<comment type="caution">
    <text evidence="1">The sequence shown here is derived from an EMBL/GenBank/DDBJ whole genome shotgun (WGS) entry which is preliminary data.</text>
</comment>
<name>A0A7J8FYT3_MOLMO</name>
<evidence type="ECO:0000313" key="1">
    <source>
        <dbReference type="EMBL" id="KAF6452974.1"/>
    </source>
</evidence>